<keyword evidence="1" id="KW-0472">Membrane</keyword>
<keyword evidence="1" id="KW-1133">Transmembrane helix</keyword>
<protein>
    <submittedName>
        <fullName evidence="2">Uncharacterized protein</fullName>
    </submittedName>
</protein>
<evidence type="ECO:0000313" key="2">
    <source>
        <dbReference type="EMBL" id="MFC4517595.1"/>
    </source>
</evidence>
<gene>
    <name evidence="2" type="ORF">ACFPEN_32375</name>
</gene>
<accession>A0ABV9BV97</accession>
<proteinExistence type="predicted"/>
<reference evidence="3" key="1">
    <citation type="journal article" date="2019" name="Int. J. Syst. Evol. Microbiol.">
        <title>The Global Catalogue of Microorganisms (GCM) 10K type strain sequencing project: providing services to taxonomists for standard genome sequencing and annotation.</title>
        <authorList>
            <consortium name="The Broad Institute Genomics Platform"/>
            <consortium name="The Broad Institute Genome Sequencing Center for Infectious Disease"/>
            <person name="Wu L."/>
            <person name="Ma J."/>
        </authorList>
    </citation>
    <scope>NUCLEOTIDE SEQUENCE [LARGE SCALE GENOMIC DNA]</scope>
    <source>
        <strain evidence="3">CECT 8064</strain>
    </source>
</reference>
<dbReference type="EMBL" id="JBHSFS010000022">
    <property type="protein sequence ID" value="MFC4517595.1"/>
    <property type="molecule type" value="Genomic_DNA"/>
</dbReference>
<sequence length="109" mass="11532">MEHPAIGDTKRTRPSIGQEVGLSLALLLLDLMVVFWLFYGYGITAWADGYDTPNSPEAPGVARQAAWVLAGGAVVTGTGLIALRRPIAGTFQLLVLGTAVTFFADLASR</sequence>
<organism evidence="2 3">
    <name type="scientific">Streptomyces ehimensis</name>
    <dbReference type="NCBI Taxonomy" id="68195"/>
    <lineage>
        <taxon>Bacteria</taxon>
        <taxon>Bacillati</taxon>
        <taxon>Actinomycetota</taxon>
        <taxon>Actinomycetes</taxon>
        <taxon>Kitasatosporales</taxon>
        <taxon>Streptomycetaceae</taxon>
        <taxon>Streptomyces</taxon>
    </lineage>
</organism>
<feature type="transmembrane region" description="Helical" evidence="1">
    <location>
        <begin position="20"/>
        <end position="41"/>
    </location>
</feature>
<dbReference type="RefSeq" id="WP_417924155.1">
    <property type="nucleotide sequence ID" value="NZ_JBHSFS010000022.1"/>
</dbReference>
<name>A0ABV9BV97_9ACTN</name>
<keyword evidence="1" id="KW-0812">Transmembrane</keyword>
<dbReference type="Proteomes" id="UP001595990">
    <property type="component" value="Unassembled WGS sequence"/>
</dbReference>
<comment type="caution">
    <text evidence="2">The sequence shown here is derived from an EMBL/GenBank/DDBJ whole genome shotgun (WGS) entry which is preliminary data.</text>
</comment>
<evidence type="ECO:0000256" key="1">
    <source>
        <dbReference type="SAM" id="Phobius"/>
    </source>
</evidence>
<keyword evidence="3" id="KW-1185">Reference proteome</keyword>
<evidence type="ECO:0000313" key="3">
    <source>
        <dbReference type="Proteomes" id="UP001595990"/>
    </source>
</evidence>
<feature type="transmembrane region" description="Helical" evidence="1">
    <location>
        <begin position="61"/>
        <end position="83"/>
    </location>
</feature>